<dbReference type="GO" id="GO:0046872">
    <property type="term" value="F:metal ion binding"/>
    <property type="evidence" value="ECO:0007669"/>
    <property type="project" value="UniProtKB-KW"/>
</dbReference>
<dbReference type="SUPFAM" id="SSF53474">
    <property type="entry name" value="alpha/beta-Hydrolases"/>
    <property type="match status" value="1"/>
</dbReference>
<feature type="chain" id="PRO_5009630578" description="Tannase" evidence="9">
    <location>
        <begin position="27"/>
        <end position="526"/>
    </location>
</feature>
<evidence type="ECO:0008006" key="12">
    <source>
        <dbReference type="Google" id="ProtNLM"/>
    </source>
</evidence>
<evidence type="ECO:0000256" key="6">
    <source>
        <dbReference type="ARBA" id="ARBA00022837"/>
    </source>
</evidence>
<protein>
    <recommendedName>
        <fullName evidence="12">Tannase</fullName>
    </recommendedName>
</protein>
<keyword evidence="11" id="KW-1185">Reference proteome</keyword>
<dbReference type="Proteomes" id="UP000033772">
    <property type="component" value="Unassembled WGS sequence"/>
</dbReference>
<feature type="signal peptide" evidence="9">
    <location>
        <begin position="1"/>
        <end position="26"/>
    </location>
</feature>
<feature type="compositionally biased region" description="Polar residues" evidence="8">
    <location>
        <begin position="27"/>
        <end position="41"/>
    </location>
</feature>
<gene>
    <name evidence="10" type="ORF">UG56_008645</name>
</gene>
<keyword evidence="7" id="KW-1015">Disulfide bond</keyword>
<dbReference type="InterPro" id="IPR029058">
    <property type="entry name" value="AB_hydrolase_fold"/>
</dbReference>
<dbReference type="GO" id="GO:0052689">
    <property type="term" value="F:carboxylic ester hydrolase activity"/>
    <property type="evidence" value="ECO:0007669"/>
    <property type="project" value="UniProtKB-KW"/>
</dbReference>
<dbReference type="EMBL" id="JZDQ02000010">
    <property type="protein sequence ID" value="OIJ27126.1"/>
    <property type="molecule type" value="Genomic_DNA"/>
</dbReference>
<keyword evidence="5" id="KW-0378">Hydrolase</keyword>
<dbReference type="InterPro" id="IPR011118">
    <property type="entry name" value="Tannase/feruloyl_esterase"/>
</dbReference>
<evidence type="ECO:0000256" key="7">
    <source>
        <dbReference type="ARBA" id="ARBA00023157"/>
    </source>
</evidence>
<dbReference type="Pfam" id="PF07519">
    <property type="entry name" value="Tannase"/>
    <property type="match status" value="1"/>
</dbReference>
<evidence type="ECO:0000256" key="3">
    <source>
        <dbReference type="ARBA" id="ARBA00022723"/>
    </source>
</evidence>
<name>A0A1J4N6L2_9ACTN</name>
<evidence type="ECO:0000256" key="1">
    <source>
        <dbReference type="ARBA" id="ARBA00006249"/>
    </source>
</evidence>
<dbReference type="PANTHER" id="PTHR33938:SF8">
    <property type="entry name" value="CARBOXYLIC ESTER HYDROLASE"/>
    <property type="match status" value="1"/>
</dbReference>
<reference evidence="10" key="1">
    <citation type="submission" date="2016-10" db="EMBL/GenBank/DDBJ databases">
        <title>Draft Genome Sequence of Nocardioides luteus Strain BAFB, an Alkane-Degrading Bacterium Isolated from JP-7 Polluted Soil.</title>
        <authorList>
            <person name="Brown L."/>
            <person name="Ruiz O.N."/>
            <person name="Gunasekera T."/>
        </authorList>
    </citation>
    <scope>NUCLEOTIDE SEQUENCE [LARGE SCALE GENOMIC DNA]</scope>
    <source>
        <strain evidence="10">BAFB</strain>
    </source>
</reference>
<comment type="caution">
    <text evidence="10">The sequence shown here is derived from an EMBL/GenBank/DDBJ whole genome shotgun (WGS) entry which is preliminary data.</text>
</comment>
<evidence type="ECO:0000256" key="9">
    <source>
        <dbReference type="SAM" id="SignalP"/>
    </source>
</evidence>
<dbReference type="PANTHER" id="PTHR33938">
    <property type="entry name" value="FERULOYL ESTERASE B-RELATED"/>
    <property type="match status" value="1"/>
</dbReference>
<feature type="region of interest" description="Disordered" evidence="8">
    <location>
        <begin position="27"/>
        <end position="51"/>
    </location>
</feature>
<dbReference type="STRING" id="1844.UG56_008645"/>
<dbReference type="Gene3D" id="3.40.50.1820">
    <property type="entry name" value="alpha/beta hydrolase"/>
    <property type="match status" value="1"/>
</dbReference>
<comment type="similarity">
    <text evidence="1">Belongs to the tannase family.</text>
</comment>
<keyword evidence="4 9" id="KW-0732">Signal</keyword>
<proteinExistence type="inferred from homology"/>
<evidence type="ECO:0000313" key="11">
    <source>
        <dbReference type="Proteomes" id="UP000033772"/>
    </source>
</evidence>
<keyword evidence="6" id="KW-0106">Calcium</keyword>
<keyword evidence="3" id="KW-0479">Metal-binding</keyword>
<keyword evidence="2" id="KW-0719">Serine esterase</keyword>
<sequence length="526" mass="55445">MMKRLLLVAAGLPLAAALTAVHPAAAQTSPAVSDSAMSRSTDGCERPSLMPPADARIVSVSATAKPGGTLTYPAQPGASEPPPPVTDVPAYCQVDVTLTHGSAGDRELIQVWLPATGWNGRFQALGGSGYLGGDFGPSLPNAVKAGYAVGTTDAGATPTTGFTADWALTEDGQVNTTVLKNFAERGPHELAVLGKAITKDHYGRAAHHAYWNGCSTGGRQGYMEAQRHPGDFDGILADAPAISWDRFAIGDLWPYVVMNAEDDHLAPCELNAFTTAARAACDGDDGAVDGIVGNPIACDFDPASLIGEKVLCDGEELTISARDAAVIEKIWDGPRTSDGKRLWFGLTPTADLGYLAGPAPFPVASSWVQNLLEKDPSFDVSTITYADYERLFAQSVDEYHQVIGSDDPDLSGLRRAGAKLLTWHGGDDQLVPLRGTLSYREKVAHRFGDIDDFYRVFVAPGASHCQAGTGPAPTDPLGALVRWVEKDDAPETLAATSVAADGTRVERDICLYPRTAHLSGGTVSCR</sequence>
<evidence type="ECO:0000256" key="5">
    <source>
        <dbReference type="ARBA" id="ARBA00022801"/>
    </source>
</evidence>
<evidence type="ECO:0000256" key="8">
    <source>
        <dbReference type="SAM" id="MobiDB-lite"/>
    </source>
</evidence>
<evidence type="ECO:0000256" key="2">
    <source>
        <dbReference type="ARBA" id="ARBA00022487"/>
    </source>
</evidence>
<dbReference type="OrthoDB" id="176867at2"/>
<evidence type="ECO:0000256" key="4">
    <source>
        <dbReference type="ARBA" id="ARBA00022729"/>
    </source>
</evidence>
<accession>A0A1J4N6L2</accession>
<evidence type="ECO:0000313" key="10">
    <source>
        <dbReference type="EMBL" id="OIJ27126.1"/>
    </source>
</evidence>
<dbReference type="AlphaFoldDB" id="A0A1J4N6L2"/>
<organism evidence="10 11">
    <name type="scientific">Nocardioides luteus</name>
    <dbReference type="NCBI Taxonomy" id="1844"/>
    <lineage>
        <taxon>Bacteria</taxon>
        <taxon>Bacillati</taxon>
        <taxon>Actinomycetota</taxon>
        <taxon>Actinomycetes</taxon>
        <taxon>Propionibacteriales</taxon>
        <taxon>Nocardioidaceae</taxon>
        <taxon>Nocardioides</taxon>
    </lineage>
</organism>